<dbReference type="AlphaFoldDB" id="A0A832TBH3"/>
<dbReference type="GO" id="GO:0005737">
    <property type="term" value="C:cytoplasm"/>
    <property type="evidence" value="ECO:0007669"/>
    <property type="project" value="TreeGrafter"/>
</dbReference>
<keyword evidence="4" id="KW-0028">Amino-acid biosynthesis</keyword>
<keyword evidence="8" id="KW-0718">Serine biosynthesis</keyword>
<dbReference type="GeneID" id="1477649"/>
<sequence length="326" mass="36545">MPVVFDLEGPLSPMDHAYEVMARCVPNGREIFEVISFYDDVVYFEEQREGYEPGTTLALIVPFLVVHGVTEDDLRRVSEDATLTPGARETMRELDATPFVASTSYEQHAMRIAGLVGIPRGHVYCTEMPLDDAPEPSEEERRLVLEMEREILRKFYPPSDADKEELVESVDDFFGRLSETELGEFCSKIEVVGGSRKARVVEEVVDLEDADVSEIACVGDSITDVDMLKFVRKRGGLAVAFNGNEYCIPEADVAVAAPSLSAVLPILETFFEEGKDEAMELAEEFEPEGEARVLNVNRARQRELEEFIRYSEAMRERVRGEAGKLG</sequence>
<evidence type="ECO:0000256" key="8">
    <source>
        <dbReference type="ARBA" id="ARBA00023299"/>
    </source>
</evidence>
<gene>
    <name evidence="9" type="ORF">HA336_04630</name>
</gene>
<accession>A0A832TBH3</accession>
<evidence type="ECO:0000256" key="2">
    <source>
        <dbReference type="ARBA" id="ARBA00005135"/>
    </source>
</evidence>
<keyword evidence="6" id="KW-0378">Hydrolase</keyword>
<protein>
    <recommendedName>
        <fullName evidence="3">phosphoserine phosphatase</fullName>
        <ecNumber evidence="3">3.1.3.3</ecNumber>
    </recommendedName>
</protein>
<dbReference type="EC" id="3.1.3.3" evidence="3"/>
<evidence type="ECO:0000313" key="9">
    <source>
        <dbReference type="EMBL" id="HII70501.1"/>
    </source>
</evidence>
<evidence type="ECO:0000256" key="5">
    <source>
        <dbReference type="ARBA" id="ARBA00022723"/>
    </source>
</evidence>
<dbReference type="PANTHER" id="PTHR43344:SF2">
    <property type="entry name" value="PHOSPHOSERINE PHOSPHATASE"/>
    <property type="match status" value="1"/>
</dbReference>
<evidence type="ECO:0000256" key="6">
    <source>
        <dbReference type="ARBA" id="ARBA00022801"/>
    </source>
</evidence>
<evidence type="ECO:0000313" key="10">
    <source>
        <dbReference type="Proteomes" id="UP000619545"/>
    </source>
</evidence>
<dbReference type="Gene3D" id="3.40.50.1000">
    <property type="entry name" value="HAD superfamily/HAD-like"/>
    <property type="match status" value="1"/>
</dbReference>
<dbReference type="Proteomes" id="UP000619545">
    <property type="component" value="Unassembled WGS sequence"/>
</dbReference>
<dbReference type="InterPro" id="IPR023214">
    <property type="entry name" value="HAD_sf"/>
</dbReference>
<organism evidence="9 10">
    <name type="scientific">Methanopyrus kandleri</name>
    <dbReference type="NCBI Taxonomy" id="2320"/>
    <lineage>
        <taxon>Archaea</taxon>
        <taxon>Methanobacteriati</taxon>
        <taxon>Methanobacteriota</taxon>
        <taxon>Methanomada group</taxon>
        <taxon>Methanopyri</taxon>
        <taxon>Methanopyrales</taxon>
        <taxon>Methanopyraceae</taxon>
        <taxon>Methanopyrus</taxon>
    </lineage>
</organism>
<comment type="cofactor">
    <cofactor evidence="1">
        <name>Mg(2+)</name>
        <dbReference type="ChEBI" id="CHEBI:18420"/>
    </cofactor>
</comment>
<dbReference type="PANTHER" id="PTHR43344">
    <property type="entry name" value="PHOSPHOSERINE PHOSPHATASE"/>
    <property type="match status" value="1"/>
</dbReference>
<dbReference type="EMBL" id="DUJS01000004">
    <property type="protein sequence ID" value="HII70501.1"/>
    <property type="molecule type" value="Genomic_DNA"/>
</dbReference>
<dbReference type="InterPro" id="IPR036412">
    <property type="entry name" value="HAD-like_sf"/>
</dbReference>
<evidence type="ECO:0000256" key="4">
    <source>
        <dbReference type="ARBA" id="ARBA00022605"/>
    </source>
</evidence>
<keyword evidence="7" id="KW-0460">Magnesium</keyword>
<comment type="pathway">
    <text evidence="2">Amino-acid biosynthesis; L-serine biosynthesis; L-serine from 3-phospho-D-glycerate: step 3/3.</text>
</comment>
<dbReference type="Gene3D" id="1.10.3870.10">
    <property type="entry name" value="AF1437-like domain superfamily"/>
    <property type="match status" value="1"/>
</dbReference>
<dbReference type="SUPFAM" id="SSF56784">
    <property type="entry name" value="HAD-like"/>
    <property type="match status" value="1"/>
</dbReference>
<proteinExistence type="predicted"/>
<dbReference type="OMA" id="DCEGPLT"/>
<evidence type="ECO:0000256" key="7">
    <source>
        <dbReference type="ARBA" id="ARBA00022842"/>
    </source>
</evidence>
<dbReference type="GO" id="GO:0006564">
    <property type="term" value="P:L-serine biosynthetic process"/>
    <property type="evidence" value="ECO:0007669"/>
    <property type="project" value="UniProtKB-KW"/>
</dbReference>
<dbReference type="GO" id="GO:0000287">
    <property type="term" value="F:magnesium ion binding"/>
    <property type="evidence" value="ECO:0007669"/>
    <property type="project" value="TreeGrafter"/>
</dbReference>
<comment type="caution">
    <text evidence="9">The sequence shown here is derived from an EMBL/GenBank/DDBJ whole genome shotgun (WGS) entry which is preliminary data.</text>
</comment>
<dbReference type="InterPro" id="IPR050582">
    <property type="entry name" value="HAD-like_SerB"/>
</dbReference>
<evidence type="ECO:0000256" key="1">
    <source>
        <dbReference type="ARBA" id="ARBA00001946"/>
    </source>
</evidence>
<evidence type="ECO:0000256" key="3">
    <source>
        <dbReference type="ARBA" id="ARBA00012640"/>
    </source>
</evidence>
<dbReference type="PIRSF" id="PIRSF019370">
    <property type="entry name" value="EhaR"/>
    <property type="match status" value="1"/>
</dbReference>
<dbReference type="GO" id="GO:0036424">
    <property type="term" value="F:L-phosphoserine phosphatase activity"/>
    <property type="evidence" value="ECO:0007669"/>
    <property type="project" value="TreeGrafter"/>
</dbReference>
<reference evidence="9" key="1">
    <citation type="journal article" date="2020" name="bioRxiv">
        <title>A rank-normalized archaeal taxonomy based on genome phylogeny resolves widespread incomplete and uneven classifications.</title>
        <authorList>
            <person name="Rinke C."/>
            <person name="Chuvochina M."/>
            <person name="Mussig A.J."/>
            <person name="Chaumeil P.-A."/>
            <person name="Waite D.W."/>
            <person name="Whitman W.B."/>
            <person name="Parks D.H."/>
            <person name="Hugenholtz P."/>
        </authorList>
    </citation>
    <scope>NUCLEOTIDE SEQUENCE</scope>
    <source>
        <strain evidence="9">UBA8853</strain>
    </source>
</reference>
<name>A0A832TBH3_9EURY</name>
<keyword evidence="5" id="KW-0479">Metal-binding</keyword>
<dbReference type="InterPro" id="IPR024196">
    <property type="entry name" value="NiFe_hyd_3_EhaR"/>
</dbReference>
<dbReference type="RefSeq" id="WP_011018716.1">
    <property type="nucleotide sequence ID" value="NZ_DUJS01000004.1"/>
</dbReference>